<feature type="coiled-coil region" evidence="14">
    <location>
        <begin position="273"/>
        <end position="300"/>
    </location>
</feature>
<proteinExistence type="predicted"/>
<dbReference type="Pfam" id="PF02518">
    <property type="entry name" value="HATPase_c"/>
    <property type="match status" value="1"/>
</dbReference>
<dbReference type="SMART" id="SM00387">
    <property type="entry name" value="HATPase_c"/>
    <property type="match status" value="1"/>
</dbReference>
<dbReference type="Gene3D" id="3.30.565.10">
    <property type="entry name" value="Histidine kinase-like ATPase, C-terminal domain"/>
    <property type="match status" value="1"/>
</dbReference>
<dbReference type="EMBL" id="SMGQ01000013">
    <property type="protein sequence ID" value="TCK92691.1"/>
    <property type="molecule type" value="Genomic_DNA"/>
</dbReference>
<organism evidence="18 19">
    <name type="scientific">Natranaerovirga hydrolytica</name>
    <dbReference type="NCBI Taxonomy" id="680378"/>
    <lineage>
        <taxon>Bacteria</taxon>
        <taxon>Bacillati</taxon>
        <taxon>Bacillota</taxon>
        <taxon>Clostridia</taxon>
        <taxon>Lachnospirales</taxon>
        <taxon>Natranaerovirgaceae</taxon>
        <taxon>Natranaerovirga</taxon>
    </lineage>
</organism>
<dbReference type="InterPro" id="IPR004358">
    <property type="entry name" value="Sig_transdc_His_kin-like_C"/>
</dbReference>
<dbReference type="Pfam" id="PF00512">
    <property type="entry name" value="HisKA"/>
    <property type="match status" value="1"/>
</dbReference>
<dbReference type="GO" id="GO:0005524">
    <property type="term" value="F:ATP binding"/>
    <property type="evidence" value="ECO:0007669"/>
    <property type="project" value="UniProtKB-KW"/>
</dbReference>
<sequence length="453" mass="53192">MKIQYKLWMIFSSLFIMVCIFTYMVISNLYENNLQTSYEQISMAQGHGVIEQVKNTYPYADNRSIPYLRAYGEEIDGRLIILDDNKDVFADGFAELSKGTNLNLRVLTLESGAYFYETEDFGYIQYTIIPFRQYEINGYLLMIQDAEYLNVEIQAFQNWMVRILLVAISIFFMIAYFISNWFTKPIRQIIIQLNNITPNKRSFYLKYRSKDEIGALIHALENMVNELNLYGERQRRFLSTSSHELKTPLSTIQLITENLPYLREDQERHQEYIQDLSFEIEKMKQMVEQLLELNQILDVKLEKTSINTMDLKDYITQSFQYIAEDKHIQLNFKIEPIKLLVDEKLFLRCIDNLISNAIRYSPTNSQITIGMKQFKNQCQISIFDEGIGISKKDLPHIFEAFYRANDATAWNQEGSGLGLYIVKEIVERHGGTIKVESEEKKGTCIYIYLKNVK</sequence>
<dbReference type="AlphaFoldDB" id="A0A4V6NFC9"/>
<dbReference type="InterPro" id="IPR003661">
    <property type="entry name" value="HisK_dim/P_dom"/>
</dbReference>
<protein>
    <recommendedName>
        <fullName evidence="3">histidine kinase</fullName>
        <ecNumber evidence="3">2.7.13.3</ecNumber>
    </recommendedName>
</protein>
<keyword evidence="5" id="KW-0597">Phosphoprotein</keyword>
<keyword evidence="12" id="KW-0902">Two-component regulatory system</keyword>
<feature type="transmembrane region" description="Helical" evidence="15">
    <location>
        <begin position="159"/>
        <end position="178"/>
    </location>
</feature>
<evidence type="ECO:0000256" key="13">
    <source>
        <dbReference type="ARBA" id="ARBA00023136"/>
    </source>
</evidence>
<keyword evidence="8" id="KW-0547">Nucleotide-binding</keyword>
<keyword evidence="7 15" id="KW-0812">Transmembrane</keyword>
<dbReference type="InterPro" id="IPR003660">
    <property type="entry name" value="HAMP_dom"/>
</dbReference>
<dbReference type="PROSITE" id="PS50109">
    <property type="entry name" value="HIS_KIN"/>
    <property type="match status" value="1"/>
</dbReference>
<dbReference type="InterPro" id="IPR036890">
    <property type="entry name" value="HATPase_C_sf"/>
</dbReference>
<dbReference type="Gene3D" id="1.10.287.130">
    <property type="match status" value="1"/>
</dbReference>
<dbReference type="RefSeq" id="WP_132282553.1">
    <property type="nucleotide sequence ID" value="NZ_SMGQ01000013.1"/>
</dbReference>
<keyword evidence="10" id="KW-0067">ATP-binding</keyword>
<dbReference type="Proteomes" id="UP000294545">
    <property type="component" value="Unassembled WGS sequence"/>
</dbReference>
<evidence type="ECO:0000313" key="19">
    <source>
        <dbReference type="Proteomes" id="UP000294545"/>
    </source>
</evidence>
<dbReference type="SUPFAM" id="SSF47384">
    <property type="entry name" value="Homodimeric domain of signal transducing histidine kinase"/>
    <property type="match status" value="1"/>
</dbReference>
<evidence type="ECO:0000256" key="8">
    <source>
        <dbReference type="ARBA" id="ARBA00022741"/>
    </source>
</evidence>
<evidence type="ECO:0000256" key="12">
    <source>
        <dbReference type="ARBA" id="ARBA00023012"/>
    </source>
</evidence>
<feature type="transmembrane region" description="Helical" evidence="15">
    <location>
        <begin position="7"/>
        <end position="26"/>
    </location>
</feature>
<dbReference type="CDD" id="cd00082">
    <property type="entry name" value="HisKA"/>
    <property type="match status" value="1"/>
</dbReference>
<dbReference type="InterPro" id="IPR003594">
    <property type="entry name" value="HATPase_dom"/>
</dbReference>
<dbReference type="SUPFAM" id="SSF55874">
    <property type="entry name" value="ATPase domain of HSP90 chaperone/DNA topoisomerase II/histidine kinase"/>
    <property type="match status" value="1"/>
</dbReference>
<keyword evidence="13 15" id="KW-0472">Membrane</keyword>
<keyword evidence="4" id="KW-1003">Cell membrane</keyword>
<evidence type="ECO:0000256" key="4">
    <source>
        <dbReference type="ARBA" id="ARBA00022475"/>
    </source>
</evidence>
<evidence type="ECO:0000256" key="14">
    <source>
        <dbReference type="SAM" id="Coils"/>
    </source>
</evidence>
<dbReference type="CDD" id="cd00075">
    <property type="entry name" value="HATPase"/>
    <property type="match status" value="1"/>
</dbReference>
<accession>A0A4V6NFC9</accession>
<dbReference type="CDD" id="cd06225">
    <property type="entry name" value="HAMP"/>
    <property type="match status" value="1"/>
</dbReference>
<gene>
    <name evidence="18" type="ORF">EDC19_1846</name>
</gene>
<dbReference type="Pfam" id="PF00672">
    <property type="entry name" value="HAMP"/>
    <property type="match status" value="1"/>
</dbReference>
<keyword evidence="9" id="KW-0418">Kinase</keyword>
<evidence type="ECO:0000256" key="5">
    <source>
        <dbReference type="ARBA" id="ARBA00022553"/>
    </source>
</evidence>
<dbReference type="GO" id="GO:0005886">
    <property type="term" value="C:plasma membrane"/>
    <property type="evidence" value="ECO:0007669"/>
    <property type="project" value="UniProtKB-SubCell"/>
</dbReference>
<feature type="domain" description="Histidine kinase" evidence="16">
    <location>
        <begin position="240"/>
        <end position="453"/>
    </location>
</feature>
<dbReference type="InterPro" id="IPR036097">
    <property type="entry name" value="HisK_dim/P_sf"/>
</dbReference>
<reference evidence="18 19" key="1">
    <citation type="submission" date="2019-03" db="EMBL/GenBank/DDBJ databases">
        <title>Genomic Encyclopedia of Type Strains, Phase IV (KMG-IV): sequencing the most valuable type-strain genomes for metagenomic binning, comparative biology and taxonomic classification.</title>
        <authorList>
            <person name="Goeker M."/>
        </authorList>
    </citation>
    <scope>NUCLEOTIDE SEQUENCE [LARGE SCALE GENOMIC DNA]</scope>
    <source>
        <strain evidence="18 19">DSM 24176</strain>
    </source>
</reference>
<evidence type="ECO:0000256" key="3">
    <source>
        <dbReference type="ARBA" id="ARBA00012438"/>
    </source>
</evidence>
<dbReference type="Gene3D" id="6.10.340.10">
    <property type="match status" value="1"/>
</dbReference>
<dbReference type="PANTHER" id="PTHR45528">
    <property type="entry name" value="SENSOR HISTIDINE KINASE CPXA"/>
    <property type="match status" value="1"/>
</dbReference>
<comment type="catalytic activity">
    <reaction evidence="1">
        <text>ATP + protein L-histidine = ADP + protein N-phospho-L-histidine.</text>
        <dbReference type="EC" id="2.7.13.3"/>
    </reaction>
</comment>
<dbReference type="GO" id="GO:0000155">
    <property type="term" value="F:phosphorelay sensor kinase activity"/>
    <property type="evidence" value="ECO:0007669"/>
    <property type="project" value="InterPro"/>
</dbReference>
<keyword evidence="11 15" id="KW-1133">Transmembrane helix</keyword>
<evidence type="ECO:0000256" key="6">
    <source>
        <dbReference type="ARBA" id="ARBA00022679"/>
    </source>
</evidence>
<evidence type="ECO:0000313" key="18">
    <source>
        <dbReference type="EMBL" id="TCK92691.1"/>
    </source>
</evidence>
<evidence type="ECO:0000256" key="15">
    <source>
        <dbReference type="SAM" id="Phobius"/>
    </source>
</evidence>
<evidence type="ECO:0000259" key="16">
    <source>
        <dbReference type="PROSITE" id="PS50109"/>
    </source>
</evidence>
<name>A0A4V6NFC9_9FIRM</name>
<evidence type="ECO:0000256" key="10">
    <source>
        <dbReference type="ARBA" id="ARBA00022840"/>
    </source>
</evidence>
<evidence type="ECO:0000256" key="7">
    <source>
        <dbReference type="ARBA" id="ARBA00022692"/>
    </source>
</evidence>
<evidence type="ECO:0000256" key="11">
    <source>
        <dbReference type="ARBA" id="ARBA00022989"/>
    </source>
</evidence>
<evidence type="ECO:0000256" key="1">
    <source>
        <dbReference type="ARBA" id="ARBA00000085"/>
    </source>
</evidence>
<evidence type="ECO:0000256" key="2">
    <source>
        <dbReference type="ARBA" id="ARBA00004651"/>
    </source>
</evidence>
<dbReference type="PROSITE" id="PS50885">
    <property type="entry name" value="HAMP"/>
    <property type="match status" value="1"/>
</dbReference>
<evidence type="ECO:0000256" key="9">
    <source>
        <dbReference type="ARBA" id="ARBA00022777"/>
    </source>
</evidence>
<dbReference type="OrthoDB" id="112712at2"/>
<comment type="caution">
    <text evidence="18">The sequence shown here is derived from an EMBL/GenBank/DDBJ whole genome shotgun (WGS) entry which is preliminary data.</text>
</comment>
<evidence type="ECO:0000259" key="17">
    <source>
        <dbReference type="PROSITE" id="PS50885"/>
    </source>
</evidence>
<dbReference type="InterPro" id="IPR005467">
    <property type="entry name" value="His_kinase_dom"/>
</dbReference>
<dbReference type="SMART" id="SM00388">
    <property type="entry name" value="HisKA"/>
    <property type="match status" value="1"/>
</dbReference>
<dbReference type="SUPFAM" id="SSF158472">
    <property type="entry name" value="HAMP domain-like"/>
    <property type="match status" value="1"/>
</dbReference>
<dbReference type="PANTHER" id="PTHR45528:SF1">
    <property type="entry name" value="SENSOR HISTIDINE KINASE CPXA"/>
    <property type="match status" value="1"/>
</dbReference>
<dbReference type="EC" id="2.7.13.3" evidence="3"/>
<dbReference type="PRINTS" id="PR00344">
    <property type="entry name" value="BCTRLSENSOR"/>
</dbReference>
<comment type="subcellular location">
    <subcellularLocation>
        <location evidence="2">Cell membrane</location>
        <topology evidence="2">Multi-pass membrane protein</topology>
    </subcellularLocation>
</comment>
<keyword evidence="19" id="KW-1185">Reference proteome</keyword>
<feature type="domain" description="HAMP" evidence="17">
    <location>
        <begin position="180"/>
        <end position="232"/>
    </location>
</feature>
<dbReference type="InterPro" id="IPR050398">
    <property type="entry name" value="HssS/ArlS-like"/>
</dbReference>
<keyword evidence="14" id="KW-0175">Coiled coil</keyword>
<keyword evidence="6" id="KW-0808">Transferase</keyword>
<dbReference type="FunFam" id="3.30.565.10:FF:000006">
    <property type="entry name" value="Sensor histidine kinase WalK"/>
    <property type="match status" value="1"/>
</dbReference>